<keyword evidence="6 9" id="KW-0406">Ion transport</keyword>
<feature type="transmembrane region" description="Helical" evidence="9">
    <location>
        <begin position="36"/>
        <end position="56"/>
    </location>
</feature>
<keyword evidence="3" id="KW-0997">Cell inner membrane</keyword>
<evidence type="ECO:0000256" key="7">
    <source>
        <dbReference type="ARBA" id="ARBA00023136"/>
    </source>
</evidence>
<reference evidence="10" key="1">
    <citation type="submission" date="2020-12" db="EMBL/GenBank/DDBJ databases">
        <title>Taurinivorans muris gen. nov., sp. nov., fundamental and realized metabolic niche of a ubiquitous sulfidogenic bacterium in the murine intestine.</title>
        <authorList>
            <person name="Ye H."/>
            <person name="Hanson B.T."/>
            <person name="Loy A."/>
        </authorList>
    </citation>
    <scope>NUCLEOTIDE SEQUENCE</scope>
    <source>
        <strain evidence="10">LT0009</strain>
    </source>
</reference>
<feature type="transmembrane region" description="Helical" evidence="9">
    <location>
        <begin position="97"/>
        <end position="122"/>
    </location>
</feature>
<evidence type="ECO:0000313" key="10">
    <source>
        <dbReference type="EMBL" id="UWX06683.1"/>
    </source>
</evidence>
<feature type="transmembrane region" description="Helical" evidence="9">
    <location>
        <begin position="6"/>
        <end position="24"/>
    </location>
</feature>
<feature type="transmembrane region" description="Helical" evidence="9">
    <location>
        <begin position="128"/>
        <end position="149"/>
    </location>
</feature>
<evidence type="ECO:0000256" key="8">
    <source>
        <dbReference type="ARBA" id="ARBA00023211"/>
    </source>
</evidence>
<comment type="subcellular location">
    <subcellularLocation>
        <location evidence="9">Cell membrane</location>
        <topology evidence="9">Multi-pass membrane protein</topology>
    </subcellularLocation>
</comment>
<proteinExistence type="inferred from homology"/>
<keyword evidence="4 9" id="KW-0812">Transmembrane</keyword>
<evidence type="ECO:0000256" key="1">
    <source>
        <dbReference type="ARBA" id="ARBA00022448"/>
    </source>
</evidence>
<evidence type="ECO:0000313" key="11">
    <source>
        <dbReference type="Proteomes" id="UP001058120"/>
    </source>
</evidence>
<dbReference type="HAMAP" id="MF_01521">
    <property type="entry name" value="MntP_pump"/>
    <property type="match status" value="1"/>
</dbReference>
<dbReference type="Pfam" id="PF02659">
    <property type="entry name" value="Mntp"/>
    <property type="match status" value="1"/>
</dbReference>
<keyword evidence="7 9" id="KW-0472">Membrane</keyword>
<evidence type="ECO:0000256" key="5">
    <source>
        <dbReference type="ARBA" id="ARBA00022989"/>
    </source>
</evidence>
<keyword evidence="5 9" id="KW-1133">Transmembrane helix</keyword>
<name>A0ABY5Y658_9BACT</name>
<gene>
    <name evidence="9" type="primary">mntP</name>
    <name evidence="10" type="ORF">JBF11_05085</name>
</gene>
<dbReference type="PANTHER" id="PTHR35529">
    <property type="entry name" value="MANGANESE EFFLUX PUMP MNTP-RELATED"/>
    <property type="match status" value="1"/>
</dbReference>
<dbReference type="RefSeq" id="WP_334316295.1">
    <property type="nucleotide sequence ID" value="NZ_CP065938.1"/>
</dbReference>
<sequence>MNYFELFLIAVGLAMDAFAVSLCKGLEMKRFQFSRALFLGGLFGLFQALMPLAGFYLSKNFVQHIEGFDHWIAFLLLVFIGGKMIKEARREEENSGFSLGELLVLAVATSIDALAVGVTFAVLPKIDIRFAALSIGGVTAVLCVLAVGIGHKFGTKIGSKAEYSGGIILILLGCKILLEHLGIFI</sequence>
<dbReference type="InterPro" id="IPR022929">
    <property type="entry name" value="Put_MntP"/>
</dbReference>
<protein>
    <recommendedName>
        <fullName evidence="9">Putative manganese efflux pump MntP</fullName>
    </recommendedName>
</protein>
<feature type="transmembrane region" description="Helical" evidence="9">
    <location>
        <begin position="68"/>
        <end position="85"/>
    </location>
</feature>
<keyword evidence="11" id="KW-1185">Reference proteome</keyword>
<feature type="transmembrane region" description="Helical" evidence="9">
    <location>
        <begin position="161"/>
        <end position="178"/>
    </location>
</feature>
<keyword evidence="2 9" id="KW-1003">Cell membrane</keyword>
<evidence type="ECO:0000256" key="9">
    <source>
        <dbReference type="HAMAP-Rule" id="MF_01521"/>
    </source>
</evidence>
<accession>A0ABY5Y658</accession>
<dbReference type="InterPro" id="IPR003810">
    <property type="entry name" value="Mntp/YtaF"/>
</dbReference>
<organism evidence="10 11">
    <name type="scientific">Taurinivorans muris</name>
    <dbReference type="NCBI Taxonomy" id="2787751"/>
    <lineage>
        <taxon>Bacteria</taxon>
        <taxon>Pseudomonadati</taxon>
        <taxon>Thermodesulfobacteriota</taxon>
        <taxon>Desulfovibrionia</taxon>
        <taxon>Desulfovibrionales</taxon>
        <taxon>Desulfovibrionaceae</taxon>
        <taxon>Taurinivorans</taxon>
    </lineage>
</organism>
<dbReference type="Proteomes" id="UP001058120">
    <property type="component" value="Chromosome"/>
</dbReference>
<evidence type="ECO:0000256" key="3">
    <source>
        <dbReference type="ARBA" id="ARBA00022519"/>
    </source>
</evidence>
<evidence type="ECO:0000256" key="6">
    <source>
        <dbReference type="ARBA" id="ARBA00023065"/>
    </source>
</evidence>
<dbReference type="PANTHER" id="PTHR35529:SF1">
    <property type="entry name" value="MANGANESE EFFLUX PUMP MNTP-RELATED"/>
    <property type="match status" value="1"/>
</dbReference>
<evidence type="ECO:0000256" key="2">
    <source>
        <dbReference type="ARBA" id="ARBA00022475"/>
    </source>
</evidence>
<comment type="similarity">
    <text evidence="9">Belongs to the MntP (TC 9.B.29) family.</text>
</comment>
<keyword evidence="8 9" id="KW-0464">Manganese</keyword>
<evidence type="ECO:0000256" key="4">
    <source>
        <dbReference type="ARBA" id="ARBA00022692"/>
    </source>
</evidence>
<keyword evidence="1 9" id="KW-0813">Transport</keyword>
<dbReference type="EMBL" id="CP065938">
    <property type="protein sequence ID" value="UWX06683.1"/>
    <property type="molecule type" value="Genomic_DNA"/>
</dbReference>
<comment type="function">
    <text evidence="9">Probably functions as a manganese efflux pump.</text>
</comment>